<evidence type="ECO:0000256" key="4">
    <source>
        <dbReference type="ARBA" id="ARBA00022833"/>
    </source>
</evidence>
<dbReference type="InterPro" id="IPR006026">
    <property type="entry name" value="Peptidase_Metallo"/>
</dbReference>
<dbReference type="GO" id="GO:0008270">
    <property type="term" value="F:zinc ion binding"/>
    <property type="evidence" value="ECO:0007669"/>
    <property type="project" value="InterPro"/>
</dbReference>
<dbReference type="OrthoDB" id="223957at2"/>
<evidence type="ECO:0000313" key="7">
    <source>
        <dbReference type="Proteomes" id="UP000245252"/>
    </source>
</evidence>
<feature type="domain" description="Peptidase metallopeptidase" evidence="5">
    <location>
        <begin position="18"/>
        <end position="197"/>
    </location>
</feature>
<organism evidence="6 7">
    <name type="scientific">Metarhizobium album</name>
    <dbReference type="NCBI Taxonomy" id="2182425"/>
    <lineage>
        <taxon>Bacteria</taxon>
        <taxon>Pseudomonadati</taxon>
        <taxon>Pseudomonadota</taxon>
        <taxon>Alphaproteobacteria</taxon>
        <taxon>Hyphomicrobiales</taxon>
        <taxon>Rhizobiaceae</taxon>
        <taxon>Metarhizobium</taxon>
    </lineage>
</organism>
<accession>A0A2U2DS98</accession>
<dbReference type="AlphaFoldDB" id="A0A2U2DS98"/>
<evidence type="ECO:0000256" key="3">
    <source>
        <dbReference type="ARBA" id="ARBA00022801"/>
    </source>
</evidence>
<keyword evidence="3" id="KW-0378">Hydrolase</keyword>
<dbReference type="SUPFAM" id="SSF55486">
    <property type="entry name" value="Metalloproteases ('zincins'), catalytic domain"/>
    <property type="match status" value="1"/>
</dbReference>
<dbReference type="GO" id="GO:0031012">
    <property type="term" value="C:extracellular matrix"/>
    <property type="evidence" value="ECO:0007669"/>
    <property type="project" value="InterPro"/>
</dbReference>
<dbReference type="GO" id="GO:0004222">
    <property type="term" value="F:metalloendopeptidase activity"/>
    <property type="evidence" value="ECO:0007669"/>
    <property type="project" value="InterPro"/>
</dbReference>
<dbReference type="InterPro" id="IPR025282">
    <property type="entry name" value="DUF4214"/>
</dbReference>
<dbReference type="GO" id="GO:0006508">
    <property type="term" value="P:proteolysis"/>
    <property type="evidence" value="ECO:0007669"/>
    <property type="project" value="UniProtKB-KW"/>
</dbReference>
<evidence type="ECO:0000259" key="5">
    <source>
        <dbReference type="SMART" id="SM00235"/>
    </source>
</evidence>
<proteinExistence type="predicted"/>
<reference evidence="6 7" key="1">
    <citation type="submission" date="2018-05" db="EMBL/GenBank/DDBJ databases">
        <title>The draft genome of strain NS-104.</title>
        <authorList>
            <person name="Hang P."/>
            <person name="Jiang J."/>
        </authorList>
    </citation>
    <scope>NUCLEOTIDE SEQUENCE [LARGE SCALE GENOMIC DNA]</scope>
    <source>
        <strain evidence="6 7">NS-104</strain>
    </source>
</reference>
<evidence type="ECO:0000256" key="2">
    <source>
        <dbReference type="ARBA" id="ARBA00022723"/>
    </source>
</evidence>
<sequence>MATVTDYTALLSGYYWYPTLQAKPVILTYSFMTSSAAGNIEPEKNPFASAMDAGKQGLIRAALDTWASASGVILLETKSHEGDLNFGFYALEDNESAADAGLPTSGAFVNADGSFSVYGGRGDDGAGVVRFNTDTLTYSNDDFTHVALHEIGHALGLKHPFDTDPDVILDPSMDNGTYTVMTYNDYTPRLGSFDIQAVQVLFGNASADAAYPYAWTWDAPSETLRQTGTAAGEYIRGTRANDIIETGGGRDAIVTYAGDDIIYAHGQSFSANAGPGLDMVHNSVARSSMSQFQFDRTADTITMRFGDQTQSLFGVERLGFSDGTLALDIAGNAGQAYRIYQAAFDRTPDAAGLSFWIKTIDAGRSLLDVAAGFIGSQEFASVYGGVTDNVGFISKLYENVLGRAGEAAGIGYWEGQMNGGVSKASVLAGFSESAENITGVAPAIADGIWYV</sequence>
<gene>
    <name evidence="6" type="ORF">DEM27_11615</name>
</gene>
<dbReference type="EMBL" id="QFBC01000004">
    <property type="protein sequence ID" value="PWE56079.1"/>
    <property type="molecule type" value="Genomic_DNA"/>
</dbReference>
<name>A0A2U2DS98_9HYPH</name>
<comment type="caution">
    <text evidence="6">The sequence shown here is derived from an EMBL/GenBank/DDBJ whole genome shotgun (WGS) entry which is preliminary data.</text>
</comment>
<keyword evidence="4" id="KW-0862">Zinc</keyword>
<evidence type="ECO:0000313" key="6">
    <source>
        <dbReference type="EMBL" id="PWE56079.1"/>
    </source>
</evidence>
<keyword evidence="1" id="KW-0645">Protease</keyword>
<dbReference type="SMART" id="SM00235">
    <property type="entry name" value="ZnMc"/>
    <property type="match status" value="1"/>
</dbReference>
<dbReference type="Proteomes" id="UP000245252">
    <property type="component" value="Unassembled WGS sequence"/>
</dbReference>
<keyword evidence="2" id="KW-0479">Metal-binding</keyword>
<protein>
    <recommendedName>
        <fullName evidence="5">Peptidase metallopeptidase domain-containing protein</fullName>
    </recommendedName>
</protein>
<dbReference type="Pfam" id="PF00413">
    <property type="entry name" value="Peptidase_M10"/>
    <property type="match status" value="1"/>
</dbReference>
<dbReference type="InterPro" id="IPR038255">
    <property type="entry name" value="PBS_linker_sf"/>
</dbReference>
<dbReference type="Gene3D" id="3.40.390.10">
    <property type="entry name" value="Collagenase (Catalytic Domain)"/>
    <property type="match status" value="1"/>
</dbReference>
<dbReference type="RefSeq" id="WP_109458399.1">
    <property type="nucleotide sequence ID" value="NZ_QFBC01000004.1"/>
</dbReference>
<dbReference type="Gene3D" id="1.10.3130.20">
    <property type="entry name" value="Phycobilisome linker domain"/>
    <property type="match status" value="1"/>
</dbReference>
<keyword evidence="7" id="KW-1185">Reference proteome</keyword>
<dbReference type="InterPro" id="IPR001818">
    <property type="entry name" value="Pept_M10_metallopeptidase"/>
</dbReference>
<evidence type="ECO:0000256" key="1">
    <source>
        <dbReference type="ARBA" id="ARBA00022670"/>
    </source>
</evidence>
<dbReference type="InterPro" id="IPR024079">
    <property type="entry name" value="MetalloPept_cat_dom_sf"/>
</dbReference>
<dbReference type="Pfam" id="PF13946">
    <property type="entry name" value="DUF4214"/>
    <property type="match status" value="1"/>
</dbReference>